<evidence type="ECO:0000256" key="3">
    <source>
        <dbReference type="ARBA" id="ARBA00023295"/>
    </source>
</evidence>
<organism evidence="5 6">
    <name type="scientific">Candidatus Scatousia excrementipullorum</name>
    <dbReference type="NCBI Taxonomy" id="2840936"/>
    <lineage>
        <taxon>Bacteria</taxon>
        <taxon>Candidatus Scatousia</taxon>
    </lineage>
</organism>
<dbReference type="GO" id="GO:0005975">
    <property type="term" value="P:carbohydrate metabolic process"/>
    <property type="evidence" value="ECO:0007669"/>
    <property type="project" value="InterPro"/>
</dbReference>
<dbReference type="EMBL" id="JADIND010000131">
    <property type="protein sequence ID" value="MBO8430960.1"/>
    <property type="molecule type" value="Genomic_DNA"/>
</dbReference>
<evidence type="ECO:0000256" key="2">
    <source>
        <dbReference type="ARBA" id="ARBA00022801"/>
    </source>
</evidence>
<dbReference type="SUPFAM" id="SSF51445">
    <property type="entry name" value="(Trans)glycosidases"/>
    <property type="match status" value="1"/>
</dbReference>
<gene>
    <name evidence="5" type="ORF">IAC76_06185</name>
</gene>
<dbReference type="Gene3D" id="3.20.20.300">
    <property type="entry name" value="Glycoside hydrolase, family 3, N-terminal domain"/>
    <property type="match status" value="1"/>
</dbReference>
<evidence type="ECO:0000313" key="5">
    <source>
        <dbReference type="EMBL" id="MBO8430960.1"/>
    </source>
</evidence>
<dbReference type="InterPro" id="IPR017853">
    <property type="entry name" value="GH"/>
</dbReference>
<feature type="domain" description="Glycoside hydrolase family 3 N-terminal" evidence="4">
    <location>
        <begin position="5"/>
        <end position="316"/>
    </location>
</feature>
<dbReference type="Pfam" id="PF00933">
    <property type="entry name" value="Glyco_hydro_3"/>
    <property type="match status" value="1"/>
</dbReference>
<dbReference type="InterPro" id="IPR001764">
    <property type="entry name" value="Glyco_hydro_3_N"/>
</dbReference>
<name>A0A9D9DRX7_9BACT</name>
<comment type="caution">
    <text evidence="5">The sequence shown here is derived from an EMBL/GenBank/DDBJ whole genome shotgun (WGS) entry which is preliminary data.</text>
</comment>
<evidence type="ECO:0000259" key="4">
    <source>
        <dbReference type="Pfam" id="PF00933"/>
    </source>
</evidence>
<protein>
    <submittedName>
        <fullName evidence="5">Glycoside hydrolase family 3 protein</fullName>
    </submittedName>
</protein>
<dbReference type="GO" id="GO:0009254">
    <property type="term" value="P:peptidoglycan turnover"/>
    <property type="evidence" value="ECO:0007669"/>
    <property type="project" value="TreeGrafter"/>
</dbReference>
<dbReference type="InterPro" id="IPR036962">
    <property type="entry name" value="Glyco_hydro_3_N_sf"/>
</dbReference>
<keyword evidence="3" id="KW-0326">Glycosidase</keyword>
<dbReference type="Proteomes" id="UP000823632">
    <property type="component" value="Unassembled WGS sequence"/>
</dbReference>
<dbReference type="PANTHER" id="PTHR30480">
    <property type="entry name" value="BETA-HEXOSAMINIDASE-RELATED"/>
    <property type="match status" value="1"/>
</dbReference>
<dbReference type="GO" id="GO:0004553">
    <property type="term" value="F:hydrolase activity, hydrolyzing O-glycosyl compounds"/>
    <property type="evidence" value="ECO:0007669"/>
    <property type="project" value="InterPro"/>
</dbReference>
<dbReference type="AlphaFoldDB" id="A0A9D9DRX7"/>
<proteinExistence type="inferred from homology"/>
<keyword evidence="2 5" id="KW-0378">Hydrolase</keyword>
<evidence type="ECO:0000256" key="1">
    <source>
        <dbReference type="ARBA" id="ARBA00005336"/>
    </source>
</evidence>
<dbReference type="PANTHER" id="PTHR30480:SF16">
    <property type="entry name" value="GLYCOSIDE HYDROLASE FAMILY 3 DOMAIN PROTEIN"/>
    <property type="match status" value="1"/>
</dbReference>
<comment type="similarity">
    <text evidence="1">Belongs to the glycosyl hydrolase 3 family.</text>
</comment>
<reference evidence="5" key="2">
    <citation type="journal article" date="2021" name="PeerJ">
        <title>Extensive microbial diversity within the chicken gut microbiome revealed by metagenomics and culture.</title>
        <authorList>
            <person name="Gilroy R."/>
            <person name="Ravi A."/>
            <person name="Getino M."/>
            <person name="Pursley I."/>
            <person name="Horton D.L."/>
            <person name="Alikhan N.F."/>
            <person name="Baker D."/>
            <person name="Gharbi K."/>
            <person name="Hall N."/>
            <person name="Watson M."/>
            <person name="Adriaenssens E.M."/>
            <person name="Foster-Nyarko E."/>
            <person name="Jarju S."/>
            <person name="Secka A."/>
            <person name="Antonio M."/>
            <person name="Oren A."/>
            <person name="Chaudhuri R.R."/>
            <person name="La Ragione R."/>
            <person name="Hildebrand F."/>
            <person name="Pallen M.J."/>
        </authorList>
    </citation>
    <scope>NUCLEOTIDE SEQUENCE</scope>
    <source>
        <strain evidence="5">10192</strain>
    </source>
</reference>
<reference evidence="5" key="1">
    <citation type="submission" date="2020-10" db="EMBL/GenBank/DDBJ databases">
        <authorList>
            <person name="Gilroy R."/>
        </authorList>
    </citation>
    <scope>NUCLEOTIDE SEQUENCE</scope>
    <source>
        <strain evidence="5">10192</strain>
    </source>
</reference>
<evidence type="ECO:0000313" key="6">
    <source>
        <dbReference type="Proteomes" id="UP000823632"/>
    </source>
</evidence>
<sequence>MILKQKLYQMFILGLDGGRYEKALTEGLGGIIFFTNDIKSADGLKNFCKKINSAALIPPFLSIDQEGGRVERTENIHGGKKYLSAKYAFEKGLDFLKQQTEEIAKELKSYGINLNFAPCIDVNTNPNNPIIGERAFSNNTDDVIKAGKIVSETYRKNGIIPCVKHFPGHGDANTDSHLTLPEINLSLEEMEKTHIKPFAAAAKEKIEMMMIAHLHCTCFDKEILPTSLSKNALSYLRNTLAYNGVVISDDMVMKGVAKFGMLEAYEKGIKAGLNMFICRNSNPETISVIEELARKSETDIELKENIEKSYEKIINLKKERGIL</sequence>
<accession>A0A9D9DRX7</accession>
<dbReference type="InterPro" id="IPR050226">
    <property type="entry name" value="NagZ_Beta-hexosaminidase"/>
</dbReference>